<dbReference type="InterPro" id="IPR006896">
    <property type="entry name" value="Sec23/24_trunk_dom"/>
</dbReference>
<dbReference type="InterPro" id="IPR036174">
    <property type="entry name" value="Znf_Sec23_Sec24_sf"/>
</dbReference>
<evidence type="ECO:0000259" key="12">
    <source>
        <dbReference type="Pfam" id="PF04810"/>
    </source>
</evidence>
<feature type="domain" description="Sec23/Sec24 trunk" evidence="13">
    <location>
        <begin position="155"/>
        <end position="392"/>
    </location>
</feature>
<dbReference type="FunFam" id="2.30.30.380:FF:000004">
    <property type="entry name" value="SEC24 homolog B, COPII coat complex component"/>
    <property type="match status" value="1"/>
</dbReference>
<dbReference type="Gene3D" id="3.40.50.410">
    <property type="entry name" value="von Willebrand factor, type A domain"/>
    <property type="match status" value="1"/>
</dbReference>
<dbReference type="GO" id="GO:0030127">
    <property type="term" value="C:COPII vesicle coat"/>
    <property type="evidence" value="ECO:0007669"/>
    <property type="project" value="InterPro"/>
</dbReference>
<evidence type="ECO:0000256" key="6">
    <source>
        <dbReference type="ARBA" id="ARBA00022824"/>
    </source>
</evidence>
<evidence type="ECO:0000256" key="7">
    <source>
        <dbReference type="ARBA" id="ARBA00022892"/>
    </source>
</evidence>
<evidence type="ECO:0000313" key="15">
    <source>
        <dbReference type="EMBL" id="TRY80868.1"/>
    </source>
</evidence>
<dbReference type="InterPro" id="IPR036180">
    <property type="entry name" value="Gelsolin-like_dom_sf"/>
</dbReference>
<sequence length="656" mass="73861">MEPLDLLQNRHILPAKPVTPPKPQLTSELWRNMNCSPDIFRCTLTKIPETEAILKKSRLPLGVLIHPFKDLSHLPVIQCSTIVRCRQCRTYINPFVQFVDQRRWRCNVCYRVNELPEEFMYDPVSKSYGDPSRRPECKAATIEFIAPSEYMLRPPQPAVYIFLLDVSHGALETGYLKTVCDVLLEELDKLPGDGRTQLAFLTYDRSVHFYSMPDGASQPTQLSVSDIDDMFLPSPSDLLVNREECHVLIEQLLAELPNMFKDSYHTDSALGAALQAAYKLAAPTGGRITVFQTGLPNVGPGALPPREVLGDKKSESSLMGPATDFYKKLSLDCSGQQIAVDLFTLNSQYLDLATLSGISKFSGGQTQHFSGYHASLNTPQAARFESALRRYLSRKIGFEAVMRIRCTRGLTPHAFHGNFFVRSTDLLSLPNINPDAGFAMQVAIEDDLRDSREVCFQAALLYTSSKGERRIRVHTICLPTTTNVSEVINGADQEAIVGMLAKFGKFRLVAFRSGQKADDRSDCIARFKSLPLTQLLQFIYPDLYRVDELTDEGALEDGEDEEEILIPQPPRLQLSFERISATGLYLLDACDIIMVYISRGLHQFALERIFGVQRIQNVDETLTELPELETPESERLRHFVNWLNSNKAYPAPIRVI</sequence>
<dbReference type="GO" id="GO:0006886">
    <property type="term" value="P:intracellular protein transport"/>
    <property type="evidence" value="ECO:0007669"/>
    <property type="project" value="InterPro"/>
</dbReference>
<evidence type="ECO:0000256" key="9">
    <source>
        <dbReference type="ARBA" id="ARBA00023136"/>
    </source>
</evidence>
<dbReference type="InterPro" id="IPR029006">
    <property type="entry name" value="ADF-H/Gelsolin-like_dom_sf"/>
</dbReference>
<dbReference type="InterPro" id="IPR012990">
    <property type="entry name" value="Beta-sandwich_Sec23_24"/>
</dbReference>
<evidence type="ECO:0008006" key="17">
    <source>
        <dbReference type="Google" id="ProtNLM"/>
    </source>
</evidence>
<dbReference type="Pfam" id="PF04811">
    <property type="entry name" value="Sec23_trunk"/>
    <property type="match status" value="1"/>
</dbReference>
<keyword evidence="7" id="KW-0813">Transport</keyword>
<dbReference type="GO" id="GO:0070971">
    <property type="term" value="C:endoplasmic reticulum exit site"/>
    <property type="evidence" value="ECO:0007669"/>
    <property type="project" value="TreeGrafter"/>
</dbReference>
<organism evidence="15 16">
    <name type="scientific">Tigriopus californicus</name>
    <name type="common">Marine copepod</name>
    <dbReference type="NCBI Taxonomy" id="6832"/>
    <lineage>
        <taxon>Eukaryota</taxon>
        <taxon>Metazoa</taxon>
        <taxon>Ecdysozoa</taxon>
        <taxon>Arthropoda</taxon>
        <taxon>Crustacea</taxon>
        <taxon>Multicrustacea</taxon>
        <taxon>Hexanauplia</taxon>
        <taxon>Copepoda</taxon>
        <taxon>Harpacticoida</taxon>
        <taxon>Harpacticidae</taxon>
        <taxon>Tigriopus</taxon>
    </lineage>
</organism>
<feature type="domain" description="Gelsolin-like" evidence="11">
    <location>
        <begin position="567"/>
        <end position="640"/>
    </location>
</feature>
<evidence type="ECO:0000256" key="10">
    <source>
        <dbReference type="ARBA" id="ARBA00023329"/>
    </source>
</evidence>
<evidence type="ECO:0000259" key="11">
    <source>
        <dbReference type="Pfam" id="PF00626"/>
    </source>
</evidence>
<name>A0A553PT65_TIGCA</name>
<dbReference type="Pfam" id="PF04810">
    <property type="entry name" value="zf-Sec23_Sec24"/>
    <property type="match status" value="1"/>
</dbReference>
<dbReference type="OMA" id="MRCNICT"/>
<evidence type="ECO:0000256" key="8">
    <source>
        <dbReference type="ARBA" id="ARBA00023034"/>
    </source>
</evidence>
<protein>
    <recommendedName>
        <fullName evidence="17">Protein transport protein SEC24</fullName>
    </recommendedName>
</protein>
<comment type="caution">
    <text evidence="15">The sequence shown here is derived from an EMBL/GenBank/DDBJ whole genome shotgun (WGS) entry which is preliminary data.</text>
</comment>
<dbReference type="GO" id="GO:0090110">
    <property type="term" value="P:COPII-coated vesicle cargo loading"/>
    <property type="evidence" value="ECO:0007669"/>
    <property type="project" value="TreeGrafter"/>
</dbReference>
<dbReference type="InterPro" id="IPR036465">
    <property type="entry name" value="vWFA_dom_sf"/>
</dbReference>
<dbReference type="GO" id="GO:0005789">
    <property type="term" value="C:endoplasmic reticulum membrane"/>
    <property type="evidence" value="ECO:0007669"/>
    <property type="project" value="UniProtKB-SubCell"/>
</dbReference>
<dbReference type="Pfam" id="PF00626">
    <property type="entry name" value="Gelsolin"/>
    <property type="match status" value="1"/>
</dbReference>
<dbReference type="SUPFAM" id="SSF82754">
    <property type="entry name" value="C-terminal, gelsolin-like domain of Sec23/24"/>
    <property type="match status" value="1"/>
</dbReference>
<comment type="similarity">
    <text evidence="4">Belongs to the SEC23/SEC24 family. SEC24 subfamily.</text>
</comment>
<evidence type="ECO:0000259" key="14">
    <source>
        <dbReference type="Pfam" id="PF08033"/>
    </source>
</evidence>
<keyword evidence="5" id="KW-0963">Cytoplasm</keyword>
<reference evidence="15 16" key="1">
    <citation type="journal article" date="2018" name="Nat. Ecol. Evol.">
        <title>Genomic signatures of mitonuclear coevolution across populations of Tigriopus californicus.</title>
        <authorList>
            <person name="Barreto F.S."/>
            <person name="Watson E.T."/>
            <person name="Lima T.G."/>
            <person name="Willett C.S."/>
            <person name="Edmands S."/>
            <person name="Li W."/>
            <person name="Burton R.S."/>
        </authorList>
    </citation>
    <scope>NUCLEOTIDE SEQUENCE [LARGE SCALE GENOMIC DNA]</scope>
    <source>
        <strain evidence="15 16">San Diego</strain>
    </source>
</reference>
<dbReference type="SUPFAM" id="SSF81995">
    <property type="entry name" value="beta-sandwich domain of Sec23/24"/>
    <property type="match status" value="1"/>
</dbReference>
<keyword evidence="9" id="KW-0472">Membrane</keyword>
<comment type="subcellular location">
    <subcellularLocation>
        <location evidence="1">Cytoplasmic vesicle</location>
        <location evidence="1">COPII-coated vesicle membrane</location>
        <topology evidence="1">Peripheral membrane protein</topology>
        <orientation evidence="1">Cytoplasmic side</orientation>
    </subcellularLocation>
    <subcellularLocation>
        <location evidence="3">Endoplasmic reticulum membrane</location>
        <topology evidence="3">Peripheral membrane protein</topology>
        <orientation evidence="3">Cytoplasmic side</orientation>
    </subcellularLocation>
    <subcellularLocation>
        <location evidence="2">Golgi apparatus membrane</location>
    </subcellularLocation>
</comment>
<feature type="domain" description="Zinc finger Sec23/Sec24-type" evidence="12">
    <location>
        <begin position="82"/>
        <end position="118"/>
    </location>
</feature>
<feature type="domain" description="Sec23/Sec24 beta-sandwich" evidence="14">
    <location>
        <begin position="397"/>
        <end position="481"/>
    </location>
</feature>
<dbReference type="STRING" id="6832.A0A553PT65"/>
<dbReference type="InterPro" id="IPR006895">
    <property type="entry name" value="Znf_Sec23_Sec24"/>
</dbReference>
<feature type="non-terminal residue" evidence="15">
    <location>
        <position position="656"/>
    </location>
</feature>
<keyword evidence="16" id="KW-1185">Reference proteome</keyword>
<dbReference type="GO" id="GO:0000149">
    <property type="term" value="F:SNARE binding"/>
    <property type="evidence" value="ECO:0007669"/>
    <property type="project" value="TreeGrafter"/>
</dbReference>
<keyword evidence="7" id="KW-0931">ER-Golgi transport</keyword>
<dbReference type="Gene3D" id="1.20.120.730">
    <property type="entry name" value="Sec23/Sec24 helical domain"/>
    <property type="match status" value="1"/>
</dbReference>
<dbReference type="InterPro" id="IPR050550">
    <property type="entry name" value="SEC23_SEC24_subfamily"/>
</dbReference>
<keyword evidence="6" id="KW-0256">Endoplasmic reticulum</keyword>
<dbReference type="GO" id="GO:0000139">
    <property type="term" value="C:Golgi membrane"/>
    <property type="evidence" value="ECO:0007669"/>
    <property type="project" value="UniProtKB-SubCell"/>
</dbReference>
<evidence type="ECO:0000256" key="5">
    <source>
        <dbReference type="ARBA" id="ARBA00022490"/>
    </source>
</evidence>
<dbReference type="SUPFAM" id="SSF82919">
    <property type="entry name" value="Zn-finger domain of Sec23/24"/>
    <property type="match status" value="1"/>
</dbReference>
<dbReference type="PANTHER" id="PTHR13803:SF39">
    <property type="entry name" value="SECRETORY 24AB, ISOFORM A"/>
    <property type="match status" value="1"/>
</dbReference>
<dbReference type="Pfam" id="PF08033">
    <property type="entry name" value="Sec23_BS"/>
    <property type="match status" value="1"/>
</dbReference>
<evidence type="ECO:0000256" key="1">
    <source>
        <dbReference type="ARBA" id="ARBA00004299"/>
    </source>
</evidence>
<dbReference type="InterPro" id="IPR007123">
    <property type="entry name" value="Gelsolin-like_dom"/>
</dbReference>
<dbReference type="GO" id="GO:0008270">
    <property type="term" value="F:zinc ion binding"/>
    <property type="evidence" value="ECO:0007669"/>
    <property type="project" value="InterPro"/>
</dbReference>
<dbReference type="Gene3D" id="2.60.40.1670">
    <property type="entry name" value="beta-sandwich domain of Sec23/24"/>
    <property type="match status" value="1"/>
</dbReference>
<dbReference type="PANTHER" id="PTHR13803">
    <property type="entry name" value="SEC24-RELATED PROTEIN"/>
    <property type="match status" value="1"/>
</dbReference>
<evidence type="ECO:0000259" key="13">
    <source>
        <dbReference type="Pfam" id="PF04811"/>
    </source>
</evidence>
<dbReference type="Gene3D" id="2.30.30.380">
    <property type="entry name" value="Zn-finger domain of Sec23/24"/>
    <property type="match status" value="1"/>
</dbReference>
<gene>
    <name evidence="15" type="ORF">TCAL_12910</name>
</gene>
<dbReference type="EMBL" id="VCGU01000001">
    <property type="protein sequence ID" value="TRY80868.1"/>
    <property type="molecule type" value="Genomic_DNA"/>
</dbReference>
<evidence type="ECO:0000313" key="16">
    <source>
        <dbReference type="Proteomes" id="UP000318571"/>
    </source>
</evidence>
<evidence type="ECO:0000256" key="4">
    <source>
        <dbReference type="ARBA" id="ARBA00008334"/>
    </source>
</evidence>
<dbReference type="Proteomes" id="UP000318571">
    <property type="component" value="Chromosome 12"/>
</dbReference>
<dbReference type="Gene3D" id="3.40.20.10">
    <property type="entry name" value="Severin"/>
    <property type="match status" value="1"/>
</dbReference>
<accession>A0A553PT65</accession>
<evidence type="ECO:0000256" key="2">
    <source>
        <dbReference type="ARBA" id="ARBA00004394"/>
    </source>
</evidence>
<dbReference type="CDD" id="cd01479">
    <property type="entry name" value="Sec24-like"/>
    <property type="match status" value="1"/>
</dbReference>
<keyword evidence="10" id="KW-0968">Cytoplasmic vesicle</keyword>
<keyword evidence="8" id="KW-0333">Golgi apparatus</keyword>
<dbReference type="AlphaFoldDB" id="A0A553PT65"/>
<evidence type="ECO:0000256" key="3">
    <source>
        <dbReference type="ARBA" id="ARBA00004397"/>
    </source>
</evidence>
<dbReference type="InterPro" id="IPR041742">
    <property type="entry name" value="Sec24-like_trunk_dom"/>
</dbReference>
<proteinExistence type="inferred from homology"/>
<dbReference type="SUPFAM" id="SSF53300">
    <property type="entry name" value="vWA-like"/>
    <property type="match status" value="1"/>
</dbReference>